<keyword evidence="2" id="KW-1185">Reference proteome</keyword>
<sequence length="268" mass="30637">MKRTILLCFLFVGLLSCKDKKEETIKETKPETTFSTKVKIDNPYVSNIEKAYQKKAFLTKAAVTFDVSIVFGGNEILNGKALFSTDSSNGILKLNNGDTIVFSQQNVYHSPDAKNTKMIRFHAYTWHYFFMFPYKLSDQGTVWSFYPNSNLNGKNYDTKKLSFKANTGDAPDDWYVVYANPETHLIDVVAYIVTAGKTKEAAEDDPHAIKYQDFKTIKNIPVAHKWTFWEWHATKGLTKQIGMGIIKNVEFIDSDAALFEIKDNYIKI</sequence>
<organism evidence="1 2">
    <name type="scientific">Allotamlana fucoidanivorans</name>
    <dbReference type="NCBI Taxonomy" id="2583814"/>
    <lineage>
        <taxon>Bacteria</taxon>
        <taxon>Pseudomonadati</taxon>
        <taxon>Bacteroidota</taxon>
        <taxon>Flavobacteriia</taxon>
        <taxon>Flavobacteriales</taxon>
        <taxon>Flavobacteriaceae</taxon>
        <taxon>Allotamlana</taxon>
    </lineage>
</organism>
<evidence type="ECO:0008006" key="3">
    <source>
        <dbReference type="Google" id="ProtNLM"/>
    </source>
</evidence>
<dbReference type="EMBL" id="VDCS01000010">
    <property type="protein sequence ID" value="TNJ43497.1"/>
    <property type="molecule type" value="Genomic_DNA"/>
</dbReference>
<dbReference type="AlphaFoldDB" id="A0A5C4SJG3"/>
<comment type="caution">
    <text evidence="1">The sequence shown here is derived from an EMBL/GenBank/DDBJ whole genome shotgun (WGS) entry which is preliminary data.</text>
</comment>
<evidence type="ECO:0000313" key="2">
    <source>
        <dbReference type="Proteomes" id="UP000308713"/>
    </source>
</evidence>
<name>A0A5C4SJG3_9FLAO</name>
<gene>
    <name evidence="1" type="ORF">FGF67_11300</name>
</gene>
<proteinExistence type="predicted"/>
<accession>A0A5C4SJG3</accession>
<dbReference type="OrthoDB" id="282859at2"/>
<dbReference type="RefSeq" id="WP_139697813.1">
    <property type="nucleotide sequence ID" value="NZ_CP074074.1"/>
</dbReference>
<dbReference type="Proteomes" id="UP000308713">
    <property type="component" value="Unassembled WGS sequence"/>
</dbReference>
<evidence type="ECO:0000313" key="1">
    <source>
        <dbReference type="EMBL" id="TNJ43497.1"/>
    </source>
</evidence>
<reference evidence="1 2" key="1">
    <citation type="submission" date="2019-05" db="EMBL/GenBank/DDBJ databases">
        <title>Tamlana fucoidanivorans sp. nov., isolated from the surface of algae collected from Fujian province in China.</title>
        <authorList>
            <person name="Li J."/>
        </authorList>
    </citation>
    <scope>NUCLEOTIDE SEQUENCE [LARGE SCALE GENOMIC DNA]</scope>
    <source>
        <strain evidence="1 2">CW2-9</strain>
    </source>
</reference>
<dbReference type="PROSITE" id="PS51257">
    <property type="entry name" value="PROKAR_LIPOPROTEIN"/>
    <property type="match status" value="1"/>
</dbReference>
<protein>
    <recommendedName>
        <fullName evidence="3">Heat-shock protein Hsp90</fullName>
    </recommendedName>
</protein>